<accession>F8MZF5</accession>
<protein>
    <submittedName>
        <fullName evidence="2">Uncharacterized protein</fullName>
    </submittedName>
</protein>
<organism evidence="2 3">
    <name type="scientific">Neurospora tetrasperma (strain FGSC 2508 / ATCC MYA-4615 / P0657)</name>
    <dbReference type="NCBI Taxonomy" id="510951"/>
    <lineage>
        <taxon>Eukaryota</taxon>
        <taxon>Fungi</taxon>
        <taxon>Dikarya</taxon>
        <taxon>Ascomycota</taxon>
        <taxon>Pezizomycotina</taxon>
        <taxon>Sordariomycetes</taxon>
        <taxon>Sordariomycetidae</taxon>
        <taxon>Sordariales</taxon>
        <taxon>Sordariaceae</taxon>
        <taxon>Neurospora</taxon>
    </lineage>
</organism>
<feature type="region of interest" description="Disordered" evidence="1">
    <location>
        <begin position="29"/>
        <end position="76"/>
    </location>
</feature>
<dbReference type="EMBL" id="GL891382">
    <property type="protein sequence ID" value="EGO52845.1"/>
    <property type="molecule type" value="Genomic_DNA"/>
</dbReference>
<dbReference type="HOGENOM" id="CLU_1741072_0_0_1"/>
<feature type="compositionally biased region" description="Low complexity" evidence="1">
    <location>
        <begin position="29"/>
        <end position="38"/>
    </location>
</feature>
<dbReference type="VEuPathDB" id="FungiDB:NEUTE1DRAFT_55033"/>
<dbReference type="Proteomes" id="UP000008065">
    <property type="component" value="Unassembled WGS sequence"/>
</dbReference>
<evidence type="ECO:0000313" key="2">
    <source>
        <dbReference type="EMBL" id="EGO52845.1"/>
    </source>
</evidence>
<dbReference type="RefSeq" id="XP_009856477.1">
    <property type="nucleotide sequence ID" value="XM_009858175.1"/>
</dbReference>
<name>F8MZF5_NEUT8</name>
<evidence type="ECO:0000256" key="1">
    <source>
        <dbReference type="SAM" id="MobiDB-lite"/>
    </source>
</evidence>
<dbReference type="GeneID" id="20828456"/>
<feature type="compositionally biased region" description="Polar residues" evidence="1">
    <location>
        <begin position="55"/>
        <end position="68"/>
    </location>
</feature>
<sequence>MYSIHILTLSLYSISTTIEISSNSNSYYTSNSDKLTPTSPAPVTTPPLTSTSIPNKGSSENSINFNSKSKYDIPNPTTKEITPQLLAFTKEVQKVLNNWGKDYSIAFIRSQVANYWQGKPTYYRLICNRYNQPKRSTTKLKKTKNRKYSY</sequence>
<dbReference type="KEGG" id="nte:NEUTE1DRAFT55033"/>
<reference evidence="3" key="1">
    <citation type="journal article" date="2011" name="Genetics">
        <title>Massive changes in genome architecture accompany the transition to self-fertility in the filamentous fungus Neurospora tetrasperma.</title>
        <authorList>
            <person name="Ellison C.E."/>
            <person name="Stajich J.E."/>
            <person name="Jacobson D.J."/>
            <person name="Natvig D.O."/>
            <person name="Lapidus A."/>
            <person name="Foster B."/>
            <person name="Aerts A."/>
            <person name="Riley R."/>
            <person name="Lindquist E.A."/>
            <person name="Grigoriev I.V."/>
            <person name="Taylor J.W."/>
        </authorList>
    </citation>
    <scope>NUCLEOTIDE SEQUENCE [LARGE SCALE GENOMIC DNA]</scope>
    <source>
        <strain evidence="3">FGSC 2508 / P0657</strain>
    </source>
</reference>
<gene>
    <name evidence="2" type="ORF">NEUTE1DRAFT_55033</name>
</gene>
<proteinExistence type="predicted"/>
<keyword evidence="3" id="KW-1185">Reference proteome</keyword>
<evidence type="ECO:0000313" key="3">
    <source>
        <dbReference type="Proteomes" id="UP000008065"/>
    </source>
</evidence>
<dbReference type="AlphaFoldDB" id="F8MZF5"/>